<dbReference type="InterPro" id="IPR036179">
    <property type="entry name" value="Ig-like_dom_sf"/>
</dbReference>
<evidence type="ECO:0000256" key="3">
    <source>
        <dbReference type="ARBA" id="ARBA00023319"/>
    </source>
</evidence>
<dbReference type="InterPro" id="IPR003598">
    <property type="entry name" value="Ig_sub2"/>
</dbReference>
<organism evidence="9 10">
    <name type="scientific">Zophobas morio</name>
    <dbReference type="NCBI Taxonomy" id="2755281"/>
    <lineage>
        <taxon>Eukaryota</taxon>
        <taxon>Metazoa</taxon>
        <taxon>Ecdysozoa</taxon>
        <taxon>Arthropoda</taxon>
        <taxon>Hexapoda</taxon>
        <taxon>Insecta</taxon>
        <taxon>Pterygota</taxon>
        <taxon>Neoptera</taxon>
        <taxon>Endopterygota</taxon>
        <taxon>Coleoptera</taxon>
        <taxon>Polyphaga</taxon>
        <taxon>Cucujiformia</taxon>
        <taxon>Tenebrionidae</taxon>
        <taxon>Zophobas</taxon>
    </lineage>
</organism>
<dbReference type="InterPro" id="IPR018114">
    <property type="entry name" value="TRYPSIN_HIS"/>
</dbReference>
<dbReference type="PROSITE" id="PS50900">
    <property type="entry name" value="PLAC"/>
    <property type="match status" value="1"/>
</dbReference>
<dbReference type="PROSITE" id="PS50923">
    <property type="entry name" value="SUSHI"/>
    <property type="match status" value="2"/>
</dbReference>
<dbReference type="SUPFAM" id="SSF57535">
    <property type="entry name" value="Complement control module/SCR domain"/>
    <property type="match status" value="2"/>
</dbReference>
<dbReference type="CDD" id="cd00190">
    <property type="entry name" value="Tryp_SPc"/>
    <property type="match status" value="1"/>
</dbReference>
<evidence type="ECO:0000259" key="8">
    <source>
        <dbReference type="PROSITE" id="PS50923"/>
    </source>
</evidence>
<evidence type="ECO:0008006" key="11">
    <source>
        <dbReference type="Google" id="ProtNLM"/>
    </source>
</evidence>
<dbReference type="InterPro" id="IPR001314">
    <property type="entry name" value="Peptidase_S1A"/>
</dbReference>
<dbReference type="GO" id="GO:0006508">
    <property type="term" value="P:proteolysis"/>
    <property type="evidence" value="ECO:0007669"/>
    <property type="project" value="InterPro"/>
</dbReference>
<dbReference type="EMBL" id="JALNTZ010000006">
    <property type="protein sequence ID" value="KAJ3647593.1"/>
    <property type="molecule type" value="Genomic_DNA"/>
</dbReference>
<dbReference type="InterPro" id="IPR013783">
    <property type="entry name" value="Ig-like_fold"/>
</dbReference>
<dbReference type="InterPro" id="IPR035976">
    <property type="entry name" value="Sushi/SCR/CCP_sf"/>
</dbReference>
<dbReference type="Pfam" id="PF08686">
    <property type="entry name" value="PLAC"/>
    <property type="match status" value="1"/>
</dbReference>
<dbReference type="SUPFAM" id="SSF48726">
    <property type="entry name" value="Immunoglobulin"/>
    <property type="match status" value="2"/>
</dbReference>
<dbReference type="Gene3D" id="2.60.40.10">
    <property type="entry name" value="Immunoglobulins"/>
    <property type="match status" value="2"/>
</dbReference>
<comment type="caution">
    <text evidence="9">The sequence shown here is derived from an EMBL/GenBank/DDBJ whole genome shotgun (WGS) entry which is preliminary data.</text>
</comment>
<evidence type="ECO:0000256" key="1">
    <source>
        <dbReference type="ARBA" id="ARBA00022729"/>
    </source>
</evidence>
<evidence type="ECO:0000259" key="6">
    <source>
        <dbReference type="PROSITE" id="PS50835"/>
    </source>
</evidence>
<keyword evidence="4" id="KW-0768">Sushi</keyword>
<sequence length="778" mass="85513">MHLLDTFSCTLPPHPRFGGWTVFQTNLAPSVGDAVPVGTILEISCYYGYKLNGGAITACIRGQWRPEVGQCLRTCPSLRTTTITTVSCTYKGETLATCLDVVKGTRAHFQCSPFYEIQGLNKFPVRICSRGQWSGGIPECVPVCGKKGITKDPTLIVGGFNTTSLEYPWQTALYFKRTKVLICGGTLLSQKTILTAAHCVTNDKGQLQPKENYIVAVGKSYRSYNDSRDNAAQFSSIQEMYVSRQYKGYIQHYFGDIAIIVANTTFVLSLNVQSVCVVWEKKFHQSLENVTRVNQTYASGWGFTSENNNPSDVLKLLKVPLISKDECERRLSEDDLEYLTDDKLCAGFLESGKSVCKGDSGGGLVTKHGGRYYIIAVVSIAPQSSTAVGGCDSQQYGLYTRFSYYIEDFLIDVEARFAPSEHHVYCTDDDCFTASTNVSITSARSGCILPDHPTFGNWSIFGAPSNHFMPGTLVVPGTVLKIECKPNYTLSGHGSLFCENEFWSSNVGEFVFFTASATPKTQDLVATEQEVHGLFGDHVTLECATTGNPTPKITWTKDNTLIDGTQGAKYRIKLDQSLHIIMLQKSDAGVYLCTTDNTTGEATMKRINLVVIDGPHWPATILESESQAKVVVSLNSSLTLNCLVVGYPLPAVTWWKNDTLIPIKSSQFETRKDHSLHIASVTSSNLGVYTCQAYNGVGKSASWSVTVEARQTNHDTNPKGTDAQPDCQDNPLFPDCRVIVLSNHCARQNYAKFCCKSCTEAGWIPVVNLTEQTTIVTD</sequence>
<name>A0AA38HZS3_9CUCU</name>
<dbReference type="Gene3D" id="2.10.70.10">
    <property type="entry name" value="Complement Module, domain 1"/>
    <property type="match status" value="3"/>
</dbReference>
<dbReference type="SMART" id="SM00408">
    <property type="entry name" value="IGc2"/>
    <property type="match status" value="2"/>
</dbReference>
<feature type="domain" description="Peptidase S1" evidence="5">
    <location>
        <begin position="156"/>
        <end position="415"/>
    </location>
</feature>
<proteinExistence type="predicted"/>
<evidence type="ECO:0000256" key="2">
    <source>
        <dbReference type="ARBA" id="ARBA00023157"/>
    </source>
</evidence>
<accession>A0AA38HZS3</accession>
<dbReference type="Proteomes" id="UP001168821">
    <property type="component" value="Unassembled WGS sequence"/>
</dbReference>
<dbReference type="SMART" id="SM00409">
    <property type="entry name" value="IG"/>
    <property type="match status" value="2"/>
</dbReference>
<dbReference type="SMART" id="SM00032">
    <property type="entry name" value="CCP"/>
    <property type="match status" value="3"/>
</dbReference>
<dbReference type="GO" id="GO:0004252">
    <property type="term" value="F:serine-type endopeptidase activity"/>
    <property type="evidence" value="ECO:0007669"/>
    <property type="project" value="InterPro"/>
</dbReference>
<protein>
    <recommendedName>
        <fullName evidence="11">Limulus clotting factor C</fullName>
    </recommendedName>
</protein>
<dbReference type="InterPro" id="IPR043504">
    <property type="entry name" value="Peptidase_S1_PA_chymotrypsin"/>
</dbReference>
<keyword evidence="2" id="KW-1015">Disulfide bond</keyword>
<dbReference type="SMART" id="SM00020">
    <property type="entry name" value="Tryp_SPc"/>
    <property type="match status" value="1"/>
</dbReference>
<evidence type="ECO:0000313" key="9">
    <source>
        <dbReference type="EMBL" id="KAJ3647593.1"/>
    </source>
</evidence>
<dbReference type="PANTHER" id="PTHR24252:SF7">
    <property type="entry name" value="HYALIN"/>
    <property type="match status" value="1"/>
</dbReference>
<dbReference type="InterPro" id="IPR001254">
    <property type="entry name" value="Trypsin_dom"/>
</dbReference>
<feature type="domain" description="Ig-like" evidence="6">
    <location>
        <begin position="519"/>
        <end position="608"/>
    </location>
</feature>
<dbReference type="Gene3D" id="2.40.10.10">
    <property type="entry name" value="Trypsin-like serine proteases"/>
    <property type="match status" value="1"/>
</dbReference>
<keyword evidence="3" id="KW-0393">Immunoglobulin domain</keyword>
<dbReference type="InterPro" id="IPR010909">
    <property type="entry name" value="PLAC"/>
</dbReference>
<feature type="domain" description="Sushi" evidence="8">
    <location>
        <begin position="86"/>
        <end position="142"/>
    </location>
</feature>
<gene>
    <name evidence="9" type="ORF">Zmor_019464</name>
</gene>
<dbReference type="PRINTS" id="PR00722">
    <property type="entry name" value="CHYMOTRYPSIN"/>
</dbReference>
<keyword evidence="1" id="KW-0732">Signal</keyword>
<dbReference type="Pfam" id="PF07679">
    <property type="entry name" value="I-set"/>
    <property type="match status" value="2"/>
</dbReference>
<evidence type="ECO:0000259" key="7">
    <source>
        <dbReference type="PROSITE" id="PS50900"/>
    </source>
</evidence>
<dbReference type="FunFam" id="2.60.40.10:FF:000032">
    <property type="entry name" value="palladin isoform X1"/>
    <property type="match status" value="2"/>
</dbReference>
<dbReference type="InterPro" id="IPR003599">
    <property type="entry name" value="Ig_sub"/>
</dbReference>
<dbReference type="Pfam" id="PF00089">
    <property type="entry name" value="Trypsin"/>
    <property type="match status" value="1"/>
</dbReference>
<feature type="domain" description="PLAC" evidence="7">
    <location>
        <begin position="723"/>
        <end position="762"/>
    </location>
</feature>
<dbReference type="InterPro" id="IPR013098">
    <property type="entry name" value="Ig_I-set"/>
</dbReference>
<feature type="domain" description="Sushi" evidence="8">
    <location>
        <begin position="7"/>
        <end position="73"/>
    </location>
</feature>
<dbReference type="Pfam" id="PF00084">
    <property type="entry name" value="Sushi"/>
    <property type="match status" value="2"/>
</dbReference>
<evidence type="ECO:0000313" key="10">
    <source>
        <dbReference type="Proteomes" id="UP001168821"/>
    </source>
</evidence>
<comment type="caution">
    <text evidence="4">Lacks conserved residue(s) required for the propagation of feature annotation.</text>
</comment>
<dbReference type="InterPro" id="IPR000436">
    <property type="entry name" value="Sushi_SCR_CCP_dom"/>
</dbReference>
<dbReference type="PROSITE" id="PS00134">
    <property type="entry name" value="TRYPSIN_HIS"/>
    <property type="match status" value="1"/>
</dbReference>
<evidence type="ECO:0000256" key="4">
    <source>
        <dbReference type="PROSITE-ProRule" id="PRU00302"/>
    </source>
</evidence>
<dbReference type="PANTHER" id="PTHR24252">
    <property type="entry name" value="ACROSIN-RELATED"/>
    <property type="match status" value="1"/>
</dbReference>
<reference evidence="9" key="1">
    <citation type="journal article" date="2023" name="G3 (Bethesda)">
        <title>Whole genome assemblies of Zophobas morio and Tenebrio molitor.</title>
        <authorList>
            <person name="Kaur S."/>
            <person name="Stinson S.A."/>
            <person name="diCenzo G.C."/>
        </authorList>
    </citation>
    <scope>NUCLEOTIDE SEQUENCE</scope>
    <source>
        <strain evidence="9">QUZm001</strain>
    </source>
</reference>
<dbReference type="PROSITE" id="PS50835">
    <property type="entry name" value="IG_LIKE"/>
    <property type="match status" value="2"/>
</dbReference>
<dbReference type="InterPro" id="IPR009003">
    <property type="entry name" value="Peptidase_S1_PA"/>
</dbReference>
<feature type="domain" description="Ig-like" evidence="6">
    <location>
        <begin position="618"/>
        <end position="706"/>
    </location>
</feature>
<dbReference type="PROSITE" id="PS50240">
    <property type="entry name" value="TRYPSIN_DOM"/>
    <property type="match status" value="1"/>
</dbReference>
<dbReference type="CDD" id="cd00033">
    <property type="entry name" value="CCP"/>
    <property type="match status" value="2"/>
</dbReference>
<keyword evidence="10" id="KW-1185">Reference proteome</keyword>
<evidence type="ECO:0000259" key="5">
    <source>
        <dbReference type="PROSITE" id="PS50240"/>
    </source>
</evidence>
<dbReference type="AlphaFoldDB" id="A0AA38HZS3"/>
<dbReference type="SUPFAM" id="SSF50494">
    <property type="entry name" value="Trypsin-like serine proteases"/>
    <property type="match status" value="1"/>
</dbReference>
<dbReference type="InterPro" id="IPR007110">
    <property type="entry name" value="Ig-like_dom"/>
</dbReference>